<gene>
    <name evidence="2" type="ORF">QYM36_007584</name>
</gene>
<evidence type="ECO:0000259" key="1">
    <source>
        <dbReference type="PROSITE" id="PS50878"/>
    </source>
</evidence>
<dbReference type="AlphaFoldDB" id="A0AA88IDT6"/>
<reference evidence="2" key="1">
    <citation type="submission" date="2023-07" db="EMBL/GenBank/DDBJ databases">
        <title>Chromosome-level genome assembly of Artemia franciscana.</title>
        <authorList>
            <person name="Jo E."/>
        </authorList>
    </citation>
    <scope>NUCLEOTIDE SEQUENCE</scope>
    <source>
        <tissue evidence="2">Whole body</tissue>
    </source>
</reference>
<sequence>MYRPISLLSNVGKVFERLIMYKLDDLGFKNWISRNQFGFMKGRSTLDAIDNLVTNIEKNKQHKLLTLCLFFDIRGVLDNAWHPGILNKLKDTGCPIWMVKLLHSYLSDRFVSYNNEFSFNIEKSCPQGGTLSPFLWNININDLFDLNLPNNSHIQAYADNACVIIAGKTKSDLEFTTSDVF</sequence>
<protein>
    <recommendedName>
        <fullName evidence="1">Reverse transcriptase domain-containing protein</fullName>
    </recommendedName>
</protein>
<dbReference type="PROSITE" id="PS50878">
    <property type="entry name" value="RT_POL"/>
    <property type="match status" value="1"/>
</dbReference>
<comment type="caution">
    <text evidence="2">The sequence shown here is derived from an EMBL/GenBank/DDBJ whole genome shotgun (WGS) entry which is preliminary data.</text>
</comment>
<organism evidence="2 3">
    <name type="scientific">Artemia franciscana</name>
    <name type="common">Brine shrimp</name>
    <name type="synonym">Artemia sanfranciscana</name>
    <dbReference type="NCBI Taxonomy" id="6661"/>
    <lineage>
        <taxon>Eukaryota</taxon>
        <taxon>Metazoa</taxon>
        <taxon>Ecdysozoa</taxon>
        <taxon>Arthropoda</taxon>
        <taxon>Crustacea</taxon>
        <taxon>Branchiopoda</taxon>
        <taxon>Anostraca</taxon>
        <taxon>Artemiidae</taxon>
        <taxon>Artemia</taxon>
    </lineage>
</organism>
<dbReference type="SUPFAM" id="SSF56672">
    <property type="entry name" value="DNA/RNA polymerases"/>
    <property type="match status" value="1"/>
</dbReference>
<dbReference type="EMBL" id="JAVRJZ010000001">
    <property type="protein sequence ID" value="KAK2726785.1"/>
    <property type="molecule type" value="Genomic_DNA"/>
</dbReference>
<name>A0AA88IDT6_ARTSF</name>
<keyword evidence="3" id="KW-1185">Reference proteome</keyword>
<dbReference type="PANTHER" id="PTHR19446">
    <property type="entry name" value="REVERSE TRANSCRIPTASES"/>
    <property type="match status" value="1"/>
</dbReference>
<accession>A0AA88IDT6</accession>
<proteinExistence type="predicted"/>
<dbReference type="InterPro" id="IPR043502">
    <property type="entry name" value="DNA/RNA_pol_sf"/>
</dbReference>
<dbReference type="InterPro" id="IPR000477">
    <property type="entry name" value="RT_dom"/>
</dbReference>
<dbReference type="GO" id="GO:0071897">
    <property type="term" value="P:DNA biosynthetic process"/>
    <property type="evidence" value="ECO:0007669"/>
    <property type="project" value="UniProtKB-ARBA"/>
</dbReference>
<feature type="domain" description="Reverse transcriptase" evidence="1">
    <location>
        <begin position="1"/>
        <end position="181"/>
    </location>
</feature>
<dbReference type="Proteomes" id="UP001187531">
    <property type="component" value="Unassembled WGS sequence"/>
</dbReference>
<evidence type="ECO:0000313" key="2">
    <source>
        <dbReference type="EMBL" id="KAK2726785.1"/>
    </source>
</evidence>
<evidence type="ECO:0000313" key="3">
    <source>
        <dbReference type="Proteomes" id="UP001187531"/>
    </source>
</evidence>
<dbReference type="Pfam" id="PF00078">
    <property type="entry name" value="RVT_1"/>
    <property type="match status" value="1"/>
</dbReference>